<dbReference type="Gene3D" id="3.30.70.270">
    <property type="match status" value="1"/>
</dbReference>
<sequence length="856" mass="95447">MMRNKGELEAQQAIHDLIAQDAPLEDTLSRVCLMLEALAPGTLSTVMLLDPEAGALSLVAGNVPSGYQEAMKAVPVGPESGSCGRAAYFQRLVVTENIQHDACWSEYRHLAAHYGLRACWSYPVVSNGQCLLGTFAMYYPEPRSPSYKELQQLYRAVALAALAIERKQDRQSLRESEQRYRSLFTQHPDAVFSLDLNGVFTSANPAVAQVTGYSEGEIVGQHYARLVVADELPRVDEVFSLACQGTPQHYEVEALRASGDTFHLAITNLPIVIDEKVIGVYGIARDITQRKRNDTRLRLLQRSVEASTNGVIIVDALQPDMPVAYANKPFLAMSGYTLEEVLGNNCRILLGPATDPQAIALVRDRIEEQRDVNVTMLSYRKDGSTFWNELYISPVPDESGKVTHFIGIHHDVTERMDYEAQLAYSGTHDPLTGVANRALLEHRLEHDYHLTQRHLGQLEVIFIDLDDFKSINDSLGHEAGDQVLKEAAQRLNRLLRPGDTLARFGGDEFVILLPSMTLEGCGMDLSRQARRVLAEPYQLGDHWVTVSASVGLASAQAELALPKDLVQHADLAMYQAKRHGGDNVSVYTPDMKERVQERLVLRRDLANAIREEDLELHYQPLLQADGDISGFEALVRWNHPTRGNIPPPKFIALAEQTGQISALGDWVLQQACRDIQAINIAQGTQYRVAVNISPLQFHHQDFFAHLMQTIETAGLPPHWLEVEMTEGVLMEDAEETITTLRLLRKQGITTAVDDFGTGFSSLSYLRDLPVNKVKLDRSFIQDILDCPRNAAIVQGVIDISHSLELQVVAEGVEMAEQYQDLRKRGCDLFQGYLFARPMPLESLRDYLDVKVCVPPA</sequence>
<dbReference type="Pfam" id="PF00990">
    <property type="entry name" value="GGDEF"/>
    <property type="match status" value="1"/>
</dbReference>
<dbReference type="InterPro" id="IPR000700">
    <property type="entry name" value="PAS-assoc_C"/>
</dbReference>
<comment type="caution">
    <text evidence="5">The sequence shown here is derived from an EMBL/GenBank/DDBJ whole genome shotgun (WGS) entry which is preliminary data.</text>
</comment>
<reference evidence="6" key="1">
    <citation type="journal article" date="2019" name="Int. J. Syst. Evol. Microbiol.">
        <title>The Global Catalogue of Microorganisms (GCM) 10K type strain sequencing project: providing services to taxonomists for standard genome sequencing and annotation.</title>
        <authorList>
            <consortium name="The Broad Institute Genomics Platform"/>
            <consortium name="The Broad Institute Genome Sequencing Center for Infectious Disease"/>
            <person name="Wu L."/>
            <person name="Ma J."/>
        </authorList>
    </citation>
    <scope>NUCLEOTIDE SEQUENCE [LARGE SCALE GENOMIC DNA]</scope>
    <source>
        <strain evidence="6">KCTC 12847</strain>
    </source>
</reference>
<dbReference type="SUPFAM" id="SSF55785">
    <property type="entry name" value="PYP-like sensor domain (PAS domain)"/>
    <property type="match status" value="2"/>
</dbReference>
<dbReference type="CDD" id="cd01948">
    <property type="entry name" value="EAL"/>
    <property type="match status" value="1"/>
</dbReference>
<dbReference type="SUPFAM" id="SSF55781">
    <property type="entry name" value="GAF domain-like"/>
    <property type="match status" value="1"/>
</dbReference>
<evidence type="ECO:0000313" key="6">
    <source>
        <dbReference type="Proteomes" id="UP001595640"/>
    </source>
</evidence>
<dbReference type="PROSITE" id="PS50112">
    <property type="entry name" value="PAS"/>
    <property type="match status" value="2"/>
</dbReference>
<dbReference type="PIRSF" id="PIRSF005925">
    <property type="entry name" value="Dos"/>
    <property type="match status" value="1"/>
</dbReference>
<dbReference type="SUPFAM" id="SSF55073">
    <property type="entry name" value="Nucleotide cyclase"/>
    <property type="match status" value="1"/>
</dbReference>
<dbReference type="Pfam" id="PF13426">
    <property type="entry name" value="PAS_9"/>
    <property type="match status" value="2"/>
</dbReference>
<dbReference type="InterPro" id="IPR001633">
    <property type="entry name" value="EAL_dom"/>
</dbReference>
<feature type="domain" description="GGDEF" evidence="4">
    <location>
        <begin position="456"/>
        <end position="589"/>
    </location>
</feature>
<dbReference type="SMART" id="SM00086">
    <property type="entry name" value="PAC"/>
    <property type="match status" value="2"/>
</dbReference>
<proteinExistence type="predicted"/>
<dbReference type="SMART" id="SM00065">
    <property type="entry name" value="GAF"/>
    <property type="match status" value="1"/>
</dbReference>
<dbReference type="PANTHER" id="PTHR44757">
    <property type="entry name" value="DIGUANYLATE CYCLASE DGCP"/>
    <property type="match status" value="1"/>
</dbReference>
<dbReference type="PROSITE" id="PS50883">
    <property type="entry name" value="EAL"/>
    <property type="match status" value="1"/>
</dbReference>
<dbReference type="InterPro" id="IPR029016">
    <property type="entry name" value="GAF-like_dom_sf"/>
</dbReference>
<dbReference type="Pfam" id="PF00563">
    <property type="entry name" value="EAL"/>
    <property type="match status" value="1"/>
</dbReference>
<dbReference type="CDD" id="cd01949">
    <property type="entry name" value="GGDEF"/>
    <property type="match status" value="1"/>
</dbReference>
<dbReference type="CDD" id="cd00130">
    <property type="entry name" value="PAS"/>
    <property type="match status" value="2"/>
</dbReference>
<evidence type="ECO:0000259" key="4">
    <source>
        <dbReference type="PROSITE" id="PS50887"/>
    </source>
</evidence>
<evidence type="ECO:0000259" key="1">
    <source>
        <dbReference type="PROSITE" id="PS50112"/>
    </source>
</evidence>
<feature type="domain" description="PAC" evidence="2">
    <location>
        <begin position="248"/>
        <end position="299"/>
    </location>
</feature>
<gene>
    <name evidence="5" type="ORF">ACFOEI_20345</name>
</gene>
<dbReference type="Gene3D" id="3.30.450.40">
    <property type="match status" value="1"/>
</dbReference>
<dbReference type="InterPro" id="IPR000160">
    <property type="entry name" value="GGDEF_dom"/>
</dbReference>
<organism evidence="5 6">
    <name type="scientific">Modicisalibacter luteus</name>
    <dbReference type="NCBI Taxonomy" id="453962"/>
    <lineage>
        <taxon>Bacteria</taxon>
        <taxon>Pseudomonadati</taxon>
        <taxon>Pseudomonadota</taxon>
        <taxon>Gammaproteobacteria</taxon>
        <taxon>Oceanospirillales</taxon>
        <taxon>Halomonadaceae</taxon>
        <taxon>Modicisalibacter</taxon>
    </lineage>
</organism>
<dbReference type="InterPro" id="IPR012226">
    <property type="entry name" value="Diguanyl_cyclase/Pdiesterase"/>
</dbReference>
<dbReference type="InterPro" id="IPR052155">
    <property type="entry name" value="Biofilm_reg_signaling"/>
</dbReference>
<evidence type="ECO:0000259" key="2">
    <source>
        <dbReference type="PROSITE" id="PS50113"/>
    </source>
</evidence>
<dbReference type="InterPro" id="IPR029787">
    <property type="entry name" value="Nucleotide_cyclase"/>
</dbReference>
<dbReference type="InterPro" id="IPR001610">
    <property type="entry name" value="PAC"/>
</dbReference>
<dbReference type="InterPro" id="IPR000014">
    <property type="entry name" value="PAS"/>
</dbReference>
<dbReference type="NCBIfam" id="TIGR00229">
    <property type="entry name" value="sensory_box"/>
    <property type="match status" value="2"/>
</dbReference>
<dbReference type="SMART" id="SM00091">
    <property type="entry name" value="PAS"/>
    <property type="match status" value="2"/>
</dbReference>
<feature type="domain" description="PAC" evidence="2">
    <location>
        <begin position="370"/>
        <end position="424"/>
    </location>
</feature>
<dbReference type="InterPro" id="IPR035965">
    <property type="entry name" value="PAS-like_dom_sf"/>
</dbReference>
<dbReference type="InterPro" id="IPR043128">
    <property type="entry name" value="Rev_trsase/Diguanyl_cyclase"/>
</dbReference>
<dbReference type="Pfam" id="PF13185">
    <property type="entry name" value="GAF_2"/>
    <property type="match status" value="1"/>
</dbReference>
<evidence type="ECO:0000259" key="3">
    <source>
        <dbReference type="PROSITE" id="PS50883"/>
    </source>
</evidence>
<accession>A0ABV7M7Y5</accession>
<feature type="domain" description="PAS" evidence="1">
    <location>
        <begin position="296"/>
        <end position="369"/>
    </location>
</feature>
<feature type="domain" description="PAS" evidence="1">
    <location>
        <begin position="176"/>
        <end position="246"/>
    </location>
</feature>
<protein>
    <submittedName>
        <fullName evidence="5">EAL domain-containing protein</fullName>
    </submittedName>
</protein>
<name>A0ABV7M7Y5_9GAMM</name>
<dbReference type="SUPFAM" id="SSF141868">
    <property type="entry name" value="EAL domain-like"/>
    <property type="match status" value="1"/>
</dbReference>
<dbReference type="Gene3D" id="3.30.450.20">
    <property type="entry name" value="PAS domain"/>
    <property type="match status" value="2"/>
</dbReference>
<dbReference type="NCBIfam" id="TIGR00254">
    <property type="entry name" value="GGDEF"/>
    <property type="match status" value="1"/>
</dbReference>
<dbReference type="SMART" id="SM00267">
    <property type="entry name" value="GGDEF"/>
    <property type="match status" value="1"/>
</dbReference>
<dbReference type="Gene3D" id="3.20.20.450">
    <property type="entry name" value="EAL domain"/>
    <property type="match status" value="1"/>
</dbReference>
<dbReference type="PROSITE" id="PS50113">
    <property type="entry name" value="PAC"/>
    <property type="match status" value="2"/>
</dbReference>
<dbReference type="RefSeq" id="WP_019016980.1">
    <property type="nucleotide sequence ID" value="NZ_BMXD01000004.1"/>
</dbReference>
<dbReference type="PANTHER" id="PTHR44757:SF2">
    <property type="entry name" value="BIOFILM ARCHITECTURE MAINTENANCE PROTEIN MBAA"/>
    <property type="match status" value="1"/>
</dbReference>
<dbReference type="Proteomes" id="UP001595640">
    <property type="component" value="Unassembled WGS sequence"/>
</dbReference>
<dbReference type="EMBL" id="JBHRUH010000050">
    <property type="protein sequence ID" value="MFC3294380.1"/>
    <property type="molecule type" value="Genomic_DNA"/>
</dbReference>
<dbReference type="InterPro" id="IPR003018">
    <property type="entry name" value="GAF"/>
</dbReference>
<dbReference type="SMART" id="SM00052">
    <property type="entry name" value="EAL"/>
    <property type="match status" value="1"/>
</dbReference>
<feature type="domain" description="EAL" evidence="3">
    <location>
        <begin position="598"/>
        <end position="851"/>
    </location>
</feature>
<keyword evidence="6" id="KW-1185">Reference proteome</keyword>
<dbReference type="PROSITE" id="PS50887">
    <property type="entry name" value="GGDEF"/>
    <property type="match status" value="1"/>
</dbReference>
<evidence type="ECO:0000313" key="5">
    <source>
        <dbReference type="EMBL" id="MFC3294380.1"/>
    </source>
</evidence>
<dbReference type="InterPro" id="IPR035919">
    <property type="entry name" value="EAL_sf"/>
</dbReference>